<dbReference type="KEGG" id="erl:AOC36_05540"/>
<protein>
    <submittedName>
        <fullName evidence="2">Uncharacterized protein</fullName>
    </submittedName>
</protein>
<reference evidence="2 3" key="1">
    <citation type="submission" date="2015-10" db="EMBL/GenBank/DDBJ databases">
        <title>Erysipelothrix larvae sp. LV19 isolated from the larval gut of the rhinoceros beetle, Trypoxylus dichotomus.</title>
        <authorList>
            <person name="Lim S."/>
            <person name="Kim B.-C."/>
        </authorList>
    </citation>
    <scope>NUCLEOTIDE SEQUENCE [LARGE SCALE GENOMIC DNA]</scope>
    <source>
        <strain evidence="2 3">LV19</strain>
    </source>
</reference>
<dbReference type="OrthoDB" id="1654422at2"/>
<keyword evidence="3" id="KW-1185">Reference proteome</keyword>
<dbReference type="Proteomes" id="UP000063781">
    <property type="component" value="Chromosome"/>
</dbReference>
<feature type="compositionally biased region" description="Basic and acidic residues" evidence="1">
    <location>
        <begin position="107"/>
        <end position="116"/>
    </location>
</feature>
<evidence type="ECO:0000256" key="1">
    <source>
        <dbReference type="SAM" id="MobiDB-lite"/>
    </source>
</evidence>
<feature type="region of interest" description="Disordered" evidence="1">
    <location>
        <begin position="20"/>
        <end position="175"/>
    </location>
</feature>
<dbReference type="AlphaFoldDB" id="A0A0X8GZT3"/>
<feature type="compositionally biased region" description="Low complexity" evidence="1">
    <location>
        <begin position="34"/>
        <end position="49"/>
    </location>
</feature>
<dbReference type="RefSeq" id="WP_067632268.1">
    <property type="nucleotide sequence ID" value="NZ_CP013213.1"/>
</dbReference>
<feature type="compositionally biased region" description="Polar residues" evidence="1">
    <location>
        <begin position="67"/>
        <end position="84"/>
    </location>
</feature>
<evidence type="ECO:0000313" key="3">
    <source>
        <dbReference type="Proteomes" id="UP000063781"/>
    </source>
</evidence>
<accession>A0A0X8GZT3</accession>
<feature type="compositionally biased region" description="Polar residues" evidence="1">
    <location>
        <begin position="95"/>
        <end position="106"/>
    </location>
</feature>
<proteinExistence type="predicted"/>
<sequence length="217" mass="24329">MLRKLTSLLFREEEIVIEEEDLEIEPVNIPPIKPIQSSSPQPSTTTQQTVHRPQTQAQPVSKPVMNQEMTQRDVSATPTPQVQARKSFRIDLDNAAQNQPVQSVQETPREVRRDTSKPYVAHEILSPIHGGSQLQNEPLSKPKQTPVKKRTPLTEVISPMYGKVEEPESQGSGPVDLSILELDVESMITPDYDKTSKTDEVQTTLFDYLEGDDSSES</sequence>
<gene>
    <name evidence="2" type="ORF">AOC36_05540</name>
</gene>
<dbReference type="STRING" id="1514105.AOC36_05540"/>
<feature type="compositionally biased region" description="Polar residues" evidence="1">
    <location>
        <begin position="50"/>
        <end position="59"/>
    </location>
</feature>
<organism evidence="2 3">
    <name type="scientific">Erysipelothrix larvae</name>
    <dbReference type="NCBI Taxonomy" id="1514105"/>
    <lineage>
        <taxon>Bacteria</taxon>
        <taxon>Bacillati</taxon>
        <taxon>Bacillota</taxon>
        <taxon>Erysipelotrichia</taxon>
        <taxon>Erysipelotrichales</taxon>
        <taxon>Erysipelotrichaceae</taxon>
        <taxon>Erysipelothrix</taxon>
    </lineage>
</organism>
<evidence type="ECO:0000313" key="2">
    <source>
        <dbReference type="EMBL" id="AMC93459.1"/>
    </source>
</evidence>
<name>A0A0X8GZT3_9FIRM</name>
<dbReference type="EMBL" id="CP013213">
    <property type="protein sequence ID" value="AMC93459.1"/>
    <property type="molecule type" value="Genomic_DNA"/>
</dbReference>